<sequence>MLYGRRKVGKTFLVRNFVKYTHYFFVERAGPILMETDYGFKTLSYETFKTLIYELLKDERNVIVVDEFQRLPEDFVDLLHFAEEKKAKLILLGSSMRVLKNVLSAGSPLLGLVKPVKLDLIRPSDMLKVFSSVEELVFLRDPWLIQFYEGNVRDAVKAGFASVRGLIGEIFLEENRELTETYEGILRALAVGYVFPKDVASFLGKTSSDIKSFLANLLEMGLVKRIKVFGKKKWIYKITSPVIDLFYYLDTKYGISELSLDNKTFEQAYKEKLPKYFEDFVRTALAEKYGGEEEVMLSPEVDVVVTVRGKVVCCAEVKIKARKKDLELLKLKTSNLDCDKLIVDANTITSLLK</sequence>
<evidence type="ECO:0000313" key="3">
    <source>
        <dbReference type="Proteomes" id="UP000001901"/>
    </source>
</evidence>
<dbReference type="GeneID" id="8739875"/>
<protein>
    <recommendedName>
        <fullName evidence="1">AAA domain-containing protein</fullName>
    </recommendedName>
</protein>
<dbReference type="PANTHER" id="PTHR34704">
    <property type="entry name" value="ATPASE"/>
    <property type="match status" value="1"/>
</dbReference>
<dbReference type="SUPFAM" id="SSF52540">
    <property type="entry name" value="P-loop containing nucleoside triphosphate hydrolases"/>
    <property type="match status" value="1"/>
</dbReference>
<accession>D2RDQ1</accession>
<dbReference type="InterPro" id="IPR027417">
    <property type="entry name" value="P-loop_NTPase"/>
</dbReference>
<dbReference type="OrthoDB" id="132045at2157"/>
<keyword evidence="3" id="KW-1185">Reference proteome</keyword>
<dbReference type="RefSeq" id="WP_012940581.1">
    <property type="nucleotide sequence ID" value="NC_013741.1"/>
</dbReference>
<dbReference type="InterPro" id="IPR036390">
    <property type="entry name" value="WH_DNA-bd_sf"/>
</dbReference>
<feature type="domain" description="AAA" evidence="1">
    <location>
        <begin position="2"/>
        <end position="101"/>
    </location>
</feature>
<reference evidence="2 3" key="1">
    <citation type="journal article" date="2010" name="Stand. Genomic Sci.">
        <title>Complete genome sequence of Archaeoglobus profundus type strain (AV18).</title>
        <authorList>
            <person name="von Jan M."/>
            <person name="Lapidus A."/>
            <person name="Del Rio T.G."/>
            <person name="Copeland A."/>
            <person name="Tice H."/>
            <person name="Cheng J.F."/>
            <person name="Lucas S."/>
            <person name="Chen F."/>
            <person name="Nolan M."/>
            <person name="Goodwin L."/>
            <person name="Han C."/>
            <person name="Pitluck S."/>
            <person name="Liolios K."/>
            <person name="Ivanova N."/>
            <person name="Mavromatis K."/>
            <person name="Ovchinnikova G."/>
            <person name="Chertkov O."/>
            <person name="Pati A."/>
            <person name="Chen A."/>
            <person name="Palaniappan K."/>
            <person name="Land M."/>
            <person name="Hauser L."/>
            <person name="Chang Y.J."/>
            <person name="Jeffries C.D."/>
            <person name="Saunders E."/>
            <person name="Brettin T."/>
            <person name="Detter J.C."/>
            <person name="Chain P."/>
            <person name="Eichinger K."/>
            <person name="Huber H."/>
            <person name="Spring S."/>
            <person name="Rohde M."/>
            <person name="Goker M."/>
            <person name="Wirth R."/>
            <person name="Woyke T."/>
            <person name="Bristow J."/>
            <person name="Eisen J.A."/>
            <person name="Markowitz V."/>
            <person name="Hugenholtz P."/>
            <person name="Kyrpides N.C."/>
            <person name="Klenk H.P."/>
        </authorList>
    </citation>
    <scope>NUCLEOTIDE SEQUENCE [LARGE SCALE GENOMIC DNA]</scope>
    <source>
        <strain evidence="3">DSM 5631 / JCM 9629 / NBRC 100127 / Av18</strain>
    </source>
</reference>
<dbReference type="PaxDb" id="572546-Arcpr_1193"/>
<proteinExistence type="predicted"/>
<organism evidence="2 3">
    <name type="scientific">Archaeoglobus profundus (strain DSM 5631 / JCM 9629 / NBRC 100127 / Av18)</name>
    <dbReference type="NCBI Taxonomy" id="572546"/>
    <lineage>
        <taxon>Archaea</taxon>
        <taxon>Methanobacteriati</taxon>
        <taxon>Methanobacteriota</taxon>
        <taxon>Archaeoglobi</taxon>
        <taxon>Archaeoglobales</taxon>
        <taxon>Archaeoglobaceae</taxon>
        <taxon>Archaeoglobus</taxon>
    </lineage>
</organism>
<dbReference type="eggNOG" id="arCOG03166">
    <property type="taxonomic scope" value="Archaea"/>
</dbReference>
<evidence type="ECO:0000259" key="1">
    <source>
        <dbReference type="Pfam" id="PF13173"/>
    </source>
</evidence>
<evidence type="ECO:0000313" key="2">
    <source>
        <dbReference type="EMBL" id="ADB58245.1"/>
    </source>
</evidence>
<dbReference type="SUPFAM" id="SSF46785">
    <property type="entry name" value="Winged helix' DNA-binding domain"/>
    <property type="match status" value="1"/>
</dbReference>
<dbReference type="PANTHER" id="PTHR34704:SF1">
    <property type="entry name" value="ATPASE"/>
    <property type="match status" value="1"/>
</dbReference>
<dbReference type="EMBL" id="CP001857">
    <property type="protein sequence ID" value="ADB58245.1"/>
    <property type="molecule type" value="Genomic_DNA"/>
</dbReference>
<gene>
    <name evidence="2" type="ordered locus">Arcpr_1193</name>
</gene>
<dbReference type="HOGENOM" id="CLU_671970_0_0_2"/>
<dbReference type="Gene3D" id="3.40.50.300">
    <property type="entry name" value="P-loop containing nucleotide triphosphate hydrolases"/>
    <property type="match status" value="1"/>
</dbReference>
<dbReference type="KEGG" id="apo:Arcpr_1193"/>
<dbReference type="AlphaFoldDB" id="D2RDQ1"/>
<dbReference type="Proteomes" id="UP000001901">
    <property type="component" value="Chromosome"/>
</dbReference>
<dbReference type="InterPro" id="IPR041682">
    <property type="entry name" value="AAA_14"/>
</dbReference>
<name>D2RDQ1_ARCPA</name>
<dbReference type="Pfam" id="PF13173">
    <property type="entry name" value="AAA_14"/>
    <property type="match status" value="1"/>
</dbReference>